<dbReference type="PROSITE" id="PS51005">
    <property type="entry name" value="NAC"/>
    <property type="match status" value="1"/>
</dbReference>
<evidence type="ECO:0000256" key="1">
    <source>
        <dbReference type="ARBA" id="ARBA00023015"/>
    </source>
</evidence>
<comment type="caution">
    <text evidence="6">The sequence shown here is derived from an EMBL/GenBank/DDBJ whole genome shotgun (WGS) entry which is preliminary data.</text>
</comment>
<keyword evidence="1" id="KW-0805">Transcription regulation</keyword>
<accession>A0AAV6KR03</accession>
<dbReference type="GO" id="GO:0003677">
    <property type="term" value="F:DNA binding"/>
    <property type="evidence" value="ECO:0007669"/>
    <property type="project" value="UniProtKB-KW"/>
</dbReference>
<dbReference type="Proteomes" id="UP000823749">
    <property type="component" value="Chromosome 4"/>
</dbReference>
<keyword evidence="4" id="KW-0539">Nucleus</keyword>
<dbReference type="InterPro" id="IPR003441">
    <property type="entry name" value="NAC-dom"/>
</dbReference>
<dbReference type="PANTHER" id="PTHR31719:SF164">
    <property type="entry name" value="NAC DOMAIN-CONTAINING PROTEIN"/>
    <property type="match status" value="1"/>
</dbReference>
<dbReference type="GO" id="GO:0048731">
    <property type="term" value="P:system development"/>
    <property type="evidence" value="ECO:0007669"/>
    <property type="project" value="TreeGrafter"/>
</dbReference>
<reference evidence="6" key="1">
    <citation type="submission" date="2020-08" db="EMBL/GenBank/DDBJ databases">
        <title>Plant Genome Project.</title>
        <authorList>
            <person name="Zhang R.-G."/>
        </authorList>
    </citation>
    <scope>NUCLEOTIDE SEQUENCE</scope>
    <source>
        <strain evidence="6">WSP0</strain>
        <tissue evidence="6">Leaf</tissue>
    </source>
</reference>
<gene>
    <name evidence="6" type="ORF">RHGRI_012200</name>
</gene>
<evidence type="ECO:0000256" key="2">
    <source>
        <dbReference type="ARBA" id="ARBA00023125"/>
    </source>
</evidence>
<proteinExistence type="predicted"/>
<keyword evidence="7" id="KW-1185">Reference proteome</keyword>
<dbReference type="PANTHER" id="PTHR31719">
    <property type="entry name" value="NAC TRANSCRIPTION FACTOR 56"/>
    <property type="match status" value="1"/>
</dbReference>
<evidence type="ECO:0000313" key="7">
    <source>
        <dbReference type="Proteomes" id="UP000823749"/>
    </source>
</evidence>
<name>A0AAV6KR03_9ERIC</name>
<sequence>MTVEREKNNMKERVERENSNMTIPIGYVFRPTDEELLVDYLEKKATGQPLPCDVVIEREMYGAGDKAPWQIFTDKDPWEICKTEDNKGKVKTEGTIYVFTTLIKARKNSDRIARKSRIARTAGCGTWHGETALEQVLDDEGRVIGNKRMLCFEITDESGAMDKSVNGGHWIMHEYSLPDGNAMAGKGEYVLCRIKRNDSRDTKISPRKRKNVEVATTDDDDLVVAKPAKRVRTESVQMECENVVAPETEVVPFSEELVVQDQSFVMSGNPNEFNFTLEDFDEALEYLGEKVSVEEQQESLGFDYYYDDFGNISLTTEVDPSDLALASSVPVPIEASEDYGQRCLNPSQISAQNLPNAENLCSGDQESDLFLTPFTSFHATAEPSPISSVSSNMHVQQDPETIWLLRNMPWPENSVPQHAGEIDLLWNEMIKKMALPIMECTTGKKTCYILNDDIDVSVCPPYILDVRKTMFGKLGSEDLPPSIRTMTMSCALSTHCLTYKLGS</sequence>
<dbReference type="Pfam" id="PF02365">
    <property type="entry name" value="NAM"/>
    <property type="match status" value="1"/>
</dbReference>
<evidence type="ECO:0000256" key="3">
    <source>
        <dbReference type="ARBA" id="ARBA00023163"/>
    </source>
</evidence>
<dbReference type="GO" id="GO:0006355">
    <property type="term" value="P:regulation of DNA-templated transcription"/>
    <property type="evidence" value="ECO:0007669"/>
    <property type="project" value="InterPro"/>
</dbReference>
<feature type="domain" description="NAC" evidence="5">
    <location>
        <begin position="23"/>
        <end position="197"/>
    </location>
</feature>
<protein>
    <recommendedName>
        <fullName evidence="5">NAC domain-containing protein</fullName>
    </recommendedName>
</protein>
<organism evidence="6 7">
    <name type="scientific">Rhododendron griersonianum</name>
    <dbReference type="NCBI Taxonomy" id="479676"/>
    <lineage>
        <taxon>Eukaryota</taxon>
        <taxon>Viridiplantae</taxon>
        <taxon>Streptophyta</taxon>
        <taxon>Embryophyta</taxon>
        <taxon>Tracheophyta</taxon>
        <taxon>Spermatophyta</taxon>
        <taxon>Magnoliopsida</taxon>
        <taxon>eudicotyledons</taxon>
        <taxon>Gunneridae</taxon>
        <taxon>Pentapetalae</taxon>
        <taxon>asterids</taxon>
        <taxon>Ericales</taxon>
        <taxon>Ericaceae</taxon>
        <taxon>Ericoideae</taxon>
        <taxon>Rhodoreae</taxon>
        <taxon>Rhododendron</taxon>
    </lineage>
</organism>
<evidence type="ECO:0000313" key="6">
    <source>
        <dbReference type="EMBL" id="KAG5554559.1"/>
    </source>
</evidence>
<keyword evidence="2" id="KW-0238">DNA-binding</keyword>
<dbReference type="InterPro" id="IPR036093">
    <property type="entry name" value="NAC_dom_sf"/>
</dbReference>
<dbReference type="AlphaFoldDB" id="A0AAV6KR03"/>
<dbReference type="EMBL" id="JACTNZ010000004">
    <property type="protein sequence ID" value="KAG5554559.1"/>
    <property type="molecule type" value="Genomic_DNA"/>
</dbReference>
<evidence type="ECO:0000259" key="5">
    <source>
        <dbReference type="PROSITE" id="PS51005"/>
    </source>
</evidence>
<dbReference type="SUPFAM" id="SSF101941">
    <property type="entry name" value="NAC domain"/>
    <property type="match status" value="1"/>
</dbReference>
<keyword evidence="3" id="KW-0804">Transcription</keyword>
<evidence type="ECO:0000256" key="4">
    <source>
        <dbReference type="ARBA" id="ARBA00023242"/>
    </source>
</evidence>
<dbReference type="Gene3D" id="2.170.150.80">
    <property type="entry name" value="NAC domain"/>
    <property type="match status" value="1"/>
</dbReference>